<dbReference type="GO" id="GO:0070034">
    <property type="term" value="F:telomerase RNA binding"/>
    <property type="evidence" value="ECO:0007669"/>
    <property type="project" value="TreeGrafter"/>
</dbReference>
<evidence type="ECO:0000313" key="5">
    <source>
        <dbReference type="EMBL" id="JAP04844.1"/>
    </source>
</evidence>
<feature type="domain" description="Telomerase activating protein Est1-like N-terminal" evidence="4">
    <location>
        <begin position="58"/>
        <end position="168"/>
    </location>
</feature>
<dbReference type="Gene3D" id="1.25.40.10">
    <property type="entry name" value="Tetratricopeptide repeat domain"/>
    <property type="match status" value="1"/>
</dbReference>
<dbReference type="InterPro" id="IPR045153">
    <property type="entry name" value="Est1/Ebs1-like"/>
</dbReference>
<evidence type="ECO:0000256" key="2">
    <source>
        <dbReference type="SAM" id="MobiDB-lite"/>
    </source>
</evidence>
<feature type="region of interest" description="Disordered" evidence="2">
    <location>
        <begin position="579"/>
        <end position="604"/>
    </location>
</feature>
<dbReference type="PANTHER" id="PTHR15696:SF5">
    <property type="entry name" value="NONSENSE-MEDIATED MRNA DECAY FACTOR SMG7"/>
    <property type="match status" value="1"/>
</dbReference>
<dbReference type="Pfam" id="PF10373">
    <property type="entry name" value="EST1_DNA_bind"/>
    <property type="match status" value="1"/>
</dbReference>
<proteinExistence type="predicted"/>
<keyword evidence="1" id="KW-0866">Nonsense-mediated mRNA decay</keyword>
<dbReference type="SUPFAM" id="SSF48452">
    <property type="entry name" value="TPR-like"/>
    <property type="match status" value="1"/>
</dbReference>
<dbReference type="EMBL" id="GECL01001280">
    <property type="protein sequence ID" value="JAP04844.1"/>
    <property type="molecule type" value="Transcribed_RNA"/>
</dbReference>
<dbReference type="GO" id="GO:0000184">
    <property type="term" value="P:nuclear-transcribed mRNA catabolic process, nonsense-mediated decay"/>
    <property type="evidence" value="ECO:0007669"/>
    <property type="project" value="UniProtKB-KW"/>
</dbReference>
<feature type="domain" description="DNA/RNA-binding" evidence="3">
    <location>
        <begin position="171"/>
        <end position="414"/>
    </location>
</feature>
<feature type="compositionally biased region" description="Polar residues" evidence="2">
    <location>
        <begin position="523"/>
        <end position="533"/>
    </location>
</feature>
<accession>A0A0V0GAI8</accession>
<feature type="compositionally biased region" description="Polar residues" evidence="2">
    <location>
        <begin position="579"/>
        <end position="588"/>
    </location>
</feature>
<evidence type="ECO:0000259" key="4">
    <source>
        <dbReference type="Pfam" id="PF10374"/>
    </source>
</evidence>
<protein>
    <submittedName>
        <fullName evidence="5">Putative nonsense-mediated mrna decay protein</fullName>
    </submittedName>
</protein>
<sequence length="623" mass="70399">MVSRVAVEALKKADDLKERAVNLQNVELTIDIWPIQKHLQQIYHEVLILDLEYALDKKVEQDLWNYCFKNYIVALQNYAKDKKHNGIQVQSRLSWFLDCASGFYLSLLQEICSVFNLDLPFMRHNSLFGCKNYKENLVINKPERNSCYYICQHCLVHLGDVARYRNQMVQAESFYRHAVALGASSGHPYNQLALLEASRCDRLSTVFYYTRSIAVSHKFPAAITNLANTLLKCTKAELPPEGGKMVVSEYESAFLQLHALLYLSQDITGAMKVLQSLTHSLTPLIATQEFSSWKLVQMVVITIFMFNQAEGKSIEVKKVLSEYITGFLNALFVPLYTVTGQSVLDYFGLPAVKVLLSWLKCEPNVVNMLNRPHLWRGICKLLNSLRASYSITPMNSINAALPEDNDLRGFLPLEPVLSTLKFGGEKVSEDAAKKLRAFRIIKFGEWLASNCECKPIYISESGLFEVPQFYHTLPGSSEISNNSKTTSNTTGTFYDAWKSRSRQNVALQSVLNRTNFQEKESENSGNAEWQENKSPVDWWPPGSSRDEISTWAGVNTNASLSSQEGTYSLFSGNETQTLSSMLHSSTNPVIGHQSLWSGPGPSPLERLLEQQKQLRNNTSQNDT</sequence>
<dbReference type="InterPro" id="IPR011990">
    <property type="entry name" value="TPR-like_helical_dom_sf"/>
</dbReference>
<dbReference type="GO" id="GO:0005697">
    <property type="term" value="C:telomerase holoenzyme complex"/>
    <property type="evidence" value="ECO:0007669"/>
    <property type="project" value="TreeGrafter"/>
</dbReference>
<evidence type="ECO:0000256" key="1">
    <source>
        <dbReference type="ARBA" id="ARBA00023161"/>
    </source>
</evidence>
<reference evidence="5" key="1">
    <citation type="journal article" date="2018" name="J. Proteomics">
        <title>Exploring the molecular complexity of Triatoma dimidiata sialome.</title>
        <authorList>
            <person name="Santiago P.B."/>
            <person name="de Araujo C.N."/>
            <person name="Charneau S."/>
            <person name="Bastos I.M.D."/>
            <person name="Assumpcao T.C.F."/>
            <person name="Queiroz R.M.L."/>
            <person name="Praca Y.R."/>
            <person name="Cordeiro T.M."/>
            <person name="Garcia C.H.S."/>
            <person name="da Silva I.G."/>
            <person name="Raiol T."/>
            <person name="Motta F.N."/>
            <person name="de Araujo Oliveira J.V."/>
            <person name="de Sousa M.V."/>
            <person name="Ribeiro J.M.C."/>
            <person name="de Santana J.M."/>
        </authorList>
    </citation>
    <scope>NUCLEOTIDE SEQUENCE</scope>
    <source>
        <strain evidence="5">Santander</strain>
        <tissue evidence="5">Salivary glands</tissue>
    </source>
</reference>
<organism evidence="5">
    <name type="scientific">Triatoma dimidiata</name>
    <name type="common">Kissing bug</name>
    <name type="synonym">Meccus dimidiatus</name>
    <dbReference type="NCBI Taxonomy" id="72491"/>
    <lineage>
        <taxon>Eukaryota</taxon>
        <taxon>Metazoa</taxon>
        <taxon>Ecdysozoa</taxon>
        <taxon>Arthropoda</taxon>
        <taxon>Hexapoda</taxon>
        <taxon>Insecta</taxon>
        <taxon>Pterygota</taxon>
        <taxon>Neoptera</taxon>
        <taxon>Paraneoptera</taxon>
        <taxon>Hemiptera</taxon>
        <taxon>Heteroptera</taxon>
        <taxon>Panheteroptera</taxon>
        <taxon>Cimicomorpha</taxon>
        <taxon>Reduviidae</taxon>
        <taxon>Triatominae</taxon>
        <taxon>Triatoma</taxon>
    </lineage>
</organism>
<dbReference type="Pfam" id="PF10374">
    <property type="entry name" value="EST1"/>
    <property type="match status" value="1"/>
</dbReference>
<feature type="region of interest" description="Disordered" evidence="2">
    <location>
        <begin position="516"/>
        <end position="547"/>
    </location>
</feature>
<dbReference type="AlphaFoldDB" id="A0A0V0GAI8"/>
<dbReference type="GO" id="GO:0042162">
    <property type="term" value="F:telomeric DNA binding"/>
    <property type="evidence" value="ECO:0007669"/>
    <property type="project" value="TreeGrafter"/>
</dbReference>
<name>A0A0V0GAI8_TRIDM</name>
<dbReference type="InterPro" id="IPR019458">
    <property type="entry name" value="Est1-like_N"/>
</dbReference>
<dbReference type="InterPro" id="IPR018834">
    <property type="entry name" value="DNA/RNA-bd_Est1-type"/>
</dbReference>
<evidence type="ECO:0000259" key="3">
    <source>
        <dbReference type="Pfam" id="PF10373"/>
    </source>
</evidence>
<dbReference type="PANTHER" id="PTHR15696">
    <property type="entry name" value="SMG-7 SUPPRESSOR WITH MORPHOLOGICAL EFFECT ON GENITALIA PROTEIN 7"/>
    <property type="match status" value="1"/>
</dbReference>